<gene>
    <name evidence="1" type="ORF">QBC36DRAFT_42479</name>
</gene>
<dbReference type="AlphaFoldDB" id="A0AAN6W6B5"/>
<reference evidence="1" key="1">
    <citation type="journal article" date="2023" name="Mol. Phylogenet. Evol.">
        <title>Genome-scale phylogeny and comparative genomics of the fungal order Sordariales.</title>
        <authorList>
            <person name="Hensen N."/>
            <person name="Bonometti L."/>
            <person name="Westerberg I."/>
            <person name="Brannstrom I.O."/>
            <person name="Guillou S."/>
            <person name="Cros-Aarteil S."/>
            <person name="Calhoun S."/>
            <person name="Haridas S."/>
            <person name="Kuo A."/>
            <person name="Mondo S."/>
            <person name="Pangilinan J."/>
            <person name="Riley R."/>
            <person name="LaButti K."/>
            <person name="Andreopoulos B."/>
            <person name="Lipzen A."/>
            <person name="Chen C."/>
            <person name="Yan M."/>
            <person name="Daum C."/>
            <person name="Ng V."/>
            <person name="Clum A."/>
            <person name="Steindorff A."/>
            <person name="Ohm R.A."/>
            <person name="Martin F."/>
            <person name="Silar P."/>
            <person name="Natvig D.O."/>
            <person name="Lalanne C."/>
            <person name="Gautier V."/>
            <person name="Ament-Velasquez S.L."/>
            <person name="Kruys A."/>
            <person name="Hutchinson M.I."/>
            <person name="Powell A.J."/>
            <person name="Barry K."/>
            <person name="Miller A.N."/>
            <person name="Grigoriev I.V."/>
            <person name="Debuchy R."/>
            <person name="Gladieux P."/>
            <person name="Hiltunen Thoren M."/>
            <person name="Johannesson H."/>
        </authorList>
    </citation>
    <scope>NUCLEOTIDE SEQUENCE</scope>
    <source>
        <strain evidence="1">CBS 892.96</strain>
    </source>
</reference>
<organism evidence="1 2">
    <name type="scientific">Triangularia setosa</name>
    <dbReference type="NCBI Taxonomy" id="2587417"/>
    <lineage>
        <taxon>Eukaryota</taxon>
        <taxon>Fungi</taxon>
        <taxon>Dikarya</taxon>
        <taxon>Ascomycota</taxon>
        <taxon>Pezizomycotina</taxon>
        <taxon>Sordariomycetes</taxon>
        <taxon>Sordariomycetidae</taxon>
        <taxon>Sordariales</taxon>
        <taxon>Podosporaceae</taxon>
        <taxon>Triangularia</taxon>
    </lineage>
</organism>
<evidence type="ECO:0000313" key="2">
    <source>
        <dbReference type="Proteomes" id="UP001302321"/>
    </source>
</evidence>
<dbReference type="Proteomes" id="UP001302321">
    <property type="component" value="Unassembled WGS sequence"/>
</dbReference>
<accession>A0AAN6W6B5</accession>
<protein>
    <submittedName>
        <fullName evidence="1">Uncharacterized protein</fullName>
    </submittedName>
</protein>
<name>A0AAN6W6B5_9PEZI</name>
<reference evidence="1" key="2">
    <citation type="submission" date="2023-05" db="EMBL/GenBank/DDBJ databases">
        <authorList>
            <consortium name="Lawrence Berkeley National Laboratory"/>
            <person name="Steindorff A."/>
            <person name="Hensen N."/>
            <person name="Bonometti L."/>
            <person name="Westerberg I."/>
            <person name="Brannstrom I.O."/>
            <person name="Guillou S."/>
            <person name="Cros-Aarteil S."/>
            <person name="Calhoun S."/>
            <person name="Haridas S."/>
            <person name="Kuo A."/>
            <person name="Mondo S."/>
            <person name="Pangilinan J."/>
            <person name="Riley R."/>
            <person name="Labutti K."/>
            <person name="Andreopoulos B."/>
            <person name="Lipzen A."/>
            <person name="Chen C."/>
            <person name="Yanf M."/>
            <person name="Daum C."/>
            <person name="Ng V."/>
            <person name="Clum A."/>
            <person name="Ohm R."/>
            <person name="Martin F."/>
            <person name="Silar P."/>
            <person name="Natvig D."/>
            <person name="Lalanne C."/>
            <person name="Gautier V."/>
            <person name="Ament-Velasquez S.L."/>
            <person name="Kruys A."/>
            <person name="Hutchinson M.I."/>
            <person name="Powell A.J."/>
            <person name="Barry K."/>
            <person name="Miller A.N."/>
            <person name="Grigoriev I.V."/>
            <person name="Debuchy R."/>
            <person name="Gladieux P."/>
            <person name="Thoren M.H."/>
            <person name="Johannesson H."/>
        </authorList>
    </citation>
    <scope>NUCLEOTIDE SEQUENCE</scope>
    <source>
        <strain evidence="1">CBS 892.96</strain>
    </source>
</reference>
<sequence>MAGADPIACRLLLLQVYPVILGRRKEVAYTGTRARGRCRCRQFRSVLFYPILLPVLSVRSSPVTSSINAASDLTLSRDCQTITVCVYWPPPLFLVVGLPSNVHLNLRRRSRDLA</sequence>
<keyword evidence="2" id="KW-1185">Reference proteome</keyword>
<comment type="caution">
    <text evidence="1">The sequence shown here is derived from an EMBL/GenBank/DDBJ whole genome shotgun (WGS) entry which is preliminary data.</text>
</comment>
<dbReference type="EMBL" id="MU866285">
    <property type="protein sequence ID" value="KAK4174377.1"/>
    <property type="molecule type" value="Genomic_DNA"/>
</dbReference>
<proteinExistence type="predicted"/>
<evidence type="ECO:0000313" key="1">
    <source>
        <dbReference type="EMBL" id="KAK4174377.1"/>
    </source>
</evidence>